<reference evidence="2" key="2">
    <citation type="journal article" date="2017" name="Nat. Plants">
        <title>The Aegilops tauschii genome reveals multiple impacts of transposons.</title>
        <authorList>
            <person name="Zhao G."/>
            <person name="Zou C."/>
            <person name="Li K."/>
            <person name="Wang K."/>
            <person name="Li T."/>
            <person name="Gao L."/>
            <person name="Zhang X."/>
            <person name="Wang H."/>
            <person name="Yang Z."/>
            <person name="Liu X."/>
            <person name="Jiang W."/>
            <person name="Mao L."/>
            <person name="Kong X."/>
            <person name="Jiao Y."/>
            <person name="Jia J."/>
        </authorList>
    </citation>
    <scope>NUCLEOTIDE SEQUENCE [LARGE SCALE GENOMIC DNA]</scope>
    <source>
        <strain evidence="2">cv. AL8/78</strain>
    </source>
</reference>
<keyword evidence="2" id="KW-1185">Reference proteome</keyword>
<evidence type="ECO:0000313" key="1">
    <source>
        <dbReference type="EnsemblPlants" id="AET2Gv20853200.1"/>
    </source>
</evidence>
<proteinExistence type="predicted"/>
<reference evidence="1" key="3">
    <citation type="journal article" date="2017" name="Nature">
        <title>Genome sequence of the progenitor of the wheat D genome Aegilops tauschii.</title>
        <authorList>
            <person name="Luo M.C."/>
            <person name="Gu Y.Q."/>
            <person name="Puiu D."/>
            <person name="Wang H."/>
            <person name="Twardziok S.O."/>
            <person name="Deal K.R."/>
            <person name="Huo N."/>
            <person name="Zhu T."/>
            <person name="Wang L."/>
            <person name="Wang Y."/>
            <person name="McGuire P.E."/>
            <person name="Liu S."/>
            <person name="Long H."/>
            <person name="Ramasamy R.K."/>
            <person name="Rodriguez J.C."/>
            <person name="Van S.L."/>
            <person name="Yuan L."/>
            <person name="Wang Z."/>
            <person name="Xia Z."/>
            <person name="Xiao L."/>
            <person name="Anderson O.D."/>
            <person name="Ouyang S."/>
            <person name="Liang Y."/>
            <person name="Zimin A.V."/>
            <person name="Pertea G."/>
            <person name="Qi P."/>
            <person name="Bennetzen J.L."/>
            <person name="Dai X."/>
            <person name="Dawson M.W."/>
            <person name="Muller H.G."/>
            <person name="Kugler K."/>
            <person name="Rivarola-Duarte L."/>
            <person name="Spannagl M."/>
            <person name="Mayer K.F.X."/>
            <person name="Lu F.H."/>
            <person name="Bevan M.W."/>
            <person name="Leroy P."/>
            <person name="Li P."/>
            <person name="You F.M."/>
            <person name="Sun Q."/>
            <person name="Liu Z."/>
            <person name="Lyons E."/>
            <person name="Wicker T."/>
            <person name="Salzberg S.L."/>
            <person name="Devos K.M."/>
            <person name="Dvorak J."/>
        </authorList>
    </citation>
    <scope>NUCLEOTIDE SEQUENCE [LARGE SCALE GENOMIC DNA]</scope>
    <source>
        <strain evidence="1">cv. AL8/78</strain>
    </source>
</reference>
<evidence type="ECO:0000313" key="2">
    <source>
        <dbReference type="Proteomes" id="UP000015105"/>
    </source>
</evidence>
<reference evidence="1" key="5">
    <citation type="journal article" date="2021" name="G3 (Bethesda)">
        <title>Aegilops tauschii genome assembly Aet v5.0 features greater sequence contiguity and improved annotation.</title>
        <authorList>
            <person name="Wang L."/>
            <person name="Zhu T."/>
            <person name="Rodriguez J.C."/>
            <person name="Deal K.R."/>
            <person name="Dubcovsky J."/>
            <person name="McGuire P.E."/>
            <person name="Lux T."/>
            <person name="Spannagl M."/>
            <person name="Mayer K.F.X."/>
            <person name="Baldrich P."/>
            <person name="Meyers B.C."/>
            <person name="Huo N."/>
            <person name="Gu Y.Q."/>
            <person name="Zhou H."/>
            <person name="Devos K.M."/>
            <person name="Bennetzen J.L."/>
            <person name="Unver T."/>
            <person name="Budak H."/>
            <person name="Gulick P.J."/>
            <person name="Galiba G."/>
            <person name="Kalapos B."/>
            <person name="Nelson D.R."/>
            <person name="Li P."/>
            <person name="You F.M."/>
            <person name="Luo M.C."/>
            <person name="Dvorak J."/>
        </authorList>
    </citation>
    <scope>NUCLEOTIDE SEQUENCE [LARGE SCALE GENOMIC DNA]</scope>
    <source>
        <strain evidence="1">cv. AL8/78</strain>
    </source>
</reference>
<dbReference type="Proteomes" id="UP000015105">
    <property type="component" value="Chromosome 2D"/>
</dbReference>
<dbReference type="Gramene" id="AET2Gv20853200.1">
    <property type="protein sequence ID" value="AET2Gv20853200.1"/>
    <property type="gene ID" value="AET2Gv20853200"/>
</dbReference>
<organism evidence="1 2">
    <name type="scientific">Aegilops tauschii subsp. strangulata</name>
    <name type="common">Goatgrass</name>
    <dbReference type="NCBI Taxonomy" id="200361"/>
    <lineage>
        <taxon>Eukaryota</taxon>
        <taxon>Viridiplantae</taxon>
        <taxon>Streptophyta</taxon>
        <taxon>Embryophyta</taxon>
        <taxon>Tracheophyta</taxon>
        <taxon>Spermatophyta</taxon>
        <taxon>Magnoliopsida</taxon>
        <taxon>Liliopsida</taxon>
        <taxon>Poales</taxon>
        <taxon>Poaceae</taxon>
        <taxon>BOP clade</taxon>
        <taxon>Pooideae</taxon>
        <taxon>Triticodae</taxon>
        <taxon>Triticeae</taxon>
        <taxon>Triticinae</taxon>
        <taxon>Aegilops</taxon>
    </lineage>
</organism>
<protein>
    <submittedName>
        <fullName evidence="1">Uncharacterized protein</fullName>
    </submittedName>
</protein>
<reference evidence="1" key="4">
    <citation type="submission" date="2019-03" db="UniProtKB">
        <authorList>
            <consortium name="EnsemblPlants"/>
        </authorList>
    </citation>
    <scope>IDENTIFICATION</scope>
</reference>
<reference evidence="2" key="1">
    <citation type="journal article" date="2014" name="Science">
        <title>Ancient hybridizations among the ancestral genomes of bread wheat.</title>
        <authorList>
            <consortium name="International Wheat Genome Sequencing Consortium,"/>
            <person name="Marcussen T."/>
            <person name="Sandve S.R."/>
            <person name="Heier L."/>
            <person name="Spannagl M."/>
            <person name="Pfeifer M."/>
            <person name="Jakobsen K.S."/>
            <person name="Wulff B.B."/>
            <person name="Steuernagel B."/>
            <person name="Mayer K.F."/>
            <person name="Olsen O.A."/>
        </authorList>
    </citation>
    <scope>NUCLEOTIDE SEQUENCE [LARGE SCALE GENOMIC DNA]</scope>
    <source>
        <strain evidence="2">cv. AL8/78</strain>
    </source>
</reference>
<dbReference type="EnsemblPlants" id="AET2Gv20853200.1">
    <property type="protein sequence ID" value="AET2Gv20853200.1"/>
    <property type="gene ID" value="AET2Gv20853200"/>
</dbReference>
<accession>A0A453CHU0</accession>
<sequence>ASMATSTSPLPARLPPPVAELIEATTTTRPQPVVDRTISYLAGMPDIFYVRSRMHACARMVMALHFSFVRVCIS</sequence>
<dbReference type="AlphaFoldDB" id="A0A453CHU0"/>
<name>A0A453CHU0_AEGTS</name>